<dbReference type="Pfam" id="PF14267">
    <property type="entry name" value="DUF4357"/>
    <property type="match status" value="1"/>
</dbReference>
<organism evidence="2 3">
    <name type="scientific">Tenacibaculum holothuriorum</name>
    <dbReference type="NCBI Taxonomy" id="1635173"/>
    <lineage>
        <taxon>Bacteria</taxon>
        <taxon>Pseudomonadati</taxon>
        <taxon>Bacteroidota</taxon>
        <taxon>Flavobacteriia</taxon>
        <taxon>Flavobacteriales</taxon>
        <taxon>Flavobacteriaceae</taxon>
        <taxon>Tenacibaculum</taxon>
    </lineage>
</organism>
<sequence>MTNRPQTIQIFLPTGSPTGVKEAELTNRLLKVMYFPRTAMEDAAKRDIAKYTGVYFLFGTDDNGADKVYIGEGENCWERIKSHHRKKEFWTDGVIIATKNDIYTKTEAKFLEYACLKEAKKIGRYITTNDTGSKKPSIPETRIYDLEDNFETLKILLGTLGFPLFRNIEQKETNQTEYYYCKGKEAQATAMLTDEGVWVLKDSLANLKETKTAGSWVVGMRQRLLDSGALVKNGSTIKFAKKVLFKSPSAAAATVLARRANGWIEWKNNNGKTLDELKRK</sequence>
<dbReference type="InParanoid" id="A0A1Y2PCB1"/>
<dbReference type="EMBL" id="LAPZ01000007">
    <property type="protein sequence ID" value="OSY87651.1"/>
    <property type="molecule type" value="Genomic_DNA"/>
</dbReference>
<accession>A0A1Y2PCB1</accession>
<name>A0A1Y2PCB1_9FLAO</name>
<evidence type="ECO:0000313" key="3">
    <source>
        <dbReference type="Proteomes" id="UP000194221"/>
    </source>
</evidence>
<evidence type="ECO:0000259" key="1">
    <source>
        <dbReference type="Pfam" id="PF14267"/>
    </source>
</evidence>
<evidence type="ECO:0000313" key="2">
    <source>
        <dbReference type="EMBL" id="OSY87651.1"/>
    </source>
</evidence>
<protein>
    <recommendedName>
        <fullName evidence="1">DUF4357 domain-containing protein</fullName>
    </recommendedName>
</protein>
<feature type="domain" description="DUF4357" evidence="1">
    <location>
        <begin position="221"/>
        <end position="274"/>
    </location>
</feature>
<dbReference type="Proteomes" id="UP000194221">
    <property type="component" value="Unassembled WGS sequence"/>
</dbReference>
<dbReference type="RefSeq" id="WP_086030708.1">
    <property type="nucleotide sequence ID" value="NZ_LAPZ01000007.1"/>
</dbReference>
<keyword evidence="3" id="KW-1185">Reference proteome</keyword>
<gene>
    <name evidence="2" type="ORF">WH52_09430</name>
</gene>
<proteinExistence type="predicted"/>
<dbReference type="CDD" id="cd10447">
    <property type="entry name" value="GIY-YIG_unchar_2"/>
    <property type="match status" value="1"/>
</dbReference>
<reference evidence="2 3" key="1">
    <citation type="submission" date="2015-03" db="EMBL/GenBank/DDBJ databases">
        <title>Genome sequence of Tenacibaculum sp. S2-2, isolated from intestinal microbiota of sea cucumber, Apostichopus japonicas.</title>
        <authorList>
            <person name="Shao Z."/>
            <person name="Wang L."/>
            <person name="Li X."/>
        </authorList>
    </citation>
    <scope>NUCLEOTIDE SEQUENCE [LARGE SCALE GENOMIC DNA]</scope>
    <source>
        <strain evidence="2 3">S2-2</strain>
    </source>
</reference>
<comment type="caution">
    <text evidence="2">The sequence shown here is derived from an EMBL/GenBank/DDBJ whole genome shotgun (WGS) entry which is preliminary data.</text>
</comment>
<dbReference type="OrthoDB" id="2656488at2"/>
<dbReference type="STRING" id="1635173.WH52_09430"/>
<dbReference type="AlphaFoldDB" id="A0A1Y2PCB1"/>
<dbReference type="InterPro" id="IPR025579">
    <property type="entry name" value="DUF4357"/>
</dbReference>